<dbReference type="STRING" id="3827.A0A1S2Y3S5"/>
<dbReference type="InterPro" id="IPR038005">
    <property type="entry name" value="RX-like_CC"/>
</dbReference>
<dbReference type="InterPro" id="IPR044974">
    <property type="entry name" value="Disease_R_plants"/>
</dbReference>
<keyword evidence="1" id="KW-0677">Repeat</keyword>
<dbReference type="Pfam" id="PF00931">
    <property type="entry name" value="NB-ARC"/>
    <property type="match status" value="1"/>
</dbReference>
<reference evidence="8" key="1">
    <citation type="journal article" date="2013" name="Nat. Biotechnol.">
        <title>Draft genome sequence of chickpea (Cicer arietinum) provides a resource for trait improvement.</title>
        <authorList>
            <person name="Varshney R.K."/>
            <person name="Song C."/>
            <person name="Saxena R.K."/>
            <person name="Azam S."/>
            <person name="Yu S."/>
            <person name="Sharpe A.G."/>
            <person name="Cannon S."/>
            <person name="Baek J."/>
            <person name="Rosen B.D."/>
            <person name="Tar'an B."/>
            <person name="Millan T."/>
            <person name="Zhang X."/>
            <person name="Ramsay L.D."/>
            <person name="Iwata A."/>
            <person name="Wang Y."/>
            <person name="Nelson W."/>
            <person name="Farmer A.D."/>
            <person name="Gaur P.M."/>
            <person name="Soderlund C."/>
            <person name="Penmetsa R.V."/>
            <person name="Xu C."/>
            <person name="Bharti A.K."/>
            <person name="He W."/>
            <person name="Winter P."/>
            <person name="Zhao S."/>
            <person name="Hane J.K."/>
            <person name="Carrasquilla-Garcia N."/>
            <person name="Condie J.A."/>
            <person name="Upadhyaya H.D."/>
            <person name="Luo M.C."/>
            <person name="Thudi M."/>
            <person name="Gowda C.L."/>
            <person name="Singh N.P."/>
            <person name="Lichtenzveig J."/>
            <person name="Gali K.K."/>
            <person name="Rubio J."/>
            <person name="Nadarajan N."/>
            <person name="Dolezel J."/>
            <person name="Bansal K.C."/>
            <person name="Xu X."/>
            <person name="Edwards D."/>
            <person name="Zhang G."/>
            <person name="Kahl G."/>
            <person name="Gil J."/>
            <person name="Singh K.B."/>
            <person name="Datta S.K."/>
            <person name="Jackson S.A."/>
            <person name="Wang J."/>
            <person name="Cook D.R."/>
        </authorList>
    </citation>
    <scope>NUCLEOTIDE SEQUENCE [LARGE SCALE GENOMIC DNA]</scope>
    <source>
        <strain evidence="8">cv. CDC Frontier</strain>
    </source>
</reference>
<dbReference type="KEGG" id="cam:101505222"/>
<dbReference type="FunFam" id="1.10.10.10:FF:000322">
    <property type="entry name" value="Probable disease resistance protein At1g63360"/>
    <property type="match status" value="1"/>
</dbReference>
<evidence type="ECO:0000259" key="7">
    <source>
        <dbReference type="Pfam" id="PF23598"/>
    </source>
</evidence>
<dbReference type="GO" id="GO:0098542">
    <property type="term" value="P:defense response to other organism"/>
    <property type="evidence" value="ECO:0007669"/>
    <property type="project" value="TreeGrafter"/>
</dbReference>
<dbReference type="GeneID" id="101505222"/>
<dbReference type="InterPro" id="IPR027417">
    <property type="entry name" value="P-loop_NTPase"/>
</dbReference>
<dbReference type="GO" id="GO:0043531">
    <property type="term" value="F:ADP binding"/>
    <property type="evidence" value="ECO:0007669"/>
    <property type="project" value="InterPro"/>
</dbReference>
<dbReference type="eggNOG" id="KOG4658">
    <property type="taxonomic scope" value="Eukaryota"/>
</dbReference>
<dbReference type="PaxDb" id="3827-XP_004498891.1"/>
<dbReference type="Gene3D" id="1.10.10.10">
    <property type="entry name" value="Winged helix-like DNA-binding domain superfamily/Winged helix DNA-binding domain"/>
    <property type="match status" value="1"/>
</dbReference>
<feature type="domain" description="Disease resistance protein winged helix" evidence="6">
    <location>
        <begin position="449"/>
        <end position="520"/>
    </location>
</feature>
<keyword evidence="8" id="KW-1185">Reference proteome</keyword>
<evidence type="ECO:0000313" key="8">
    <source>
        <dbReference type="Proteomes" id="UP000087171"/>
    </source>
</evidence>
<dbReference type="Gene3D" id="1.20.5.4130">
    <property type="match status" value="1"/>
</dbReference>
<evidence type="ECO:0000259" key="6">
    <source>
        <dbReference type="Pfam" id="PF23559"/>
    </source>
</evidence>
<evidence type="ECO:0000256" key="1">
    <source>
        <dbReference type="ARBA" id="ARBA00022737"/>
    </source>
</evidence>
<dbReference type="CDD" id="cd14798">
    <property type="entry name" value="RX-CC_like"/>
    <property type="match status" value="1"/>
</dbReference>
<dbReference type="Pfam" id="PF23559">
    <property type="entry name" value="WHD_DRP"/>
    <property type="match status" value="1"/>
</dbReference>
<dbReference type="InterPro" id="IPR002182">
    <property type="entry name" value="NB-ARC"/>
</dbReference>
<dbReference type="FunFam" id="3.40.50.300:FF:001091">
    <property type="entry name" value="Probable disease resistance protein At1g61300"/>
    <property type="match status" value="1"/>
</dbReference>
<reference evidence="9" key="2">
    <citation type="submission" date="2025-08" db="UniProtKB">
        <authorList>
            <consortium name="RefSeq"/>
        </authorList>
    </citation>
    <scope>IDENTIFICATION</scope>
    <source>
        <tissue evidence="9">Etiolated seedlings</tissue>
    </source>
</reference>
<dbReference type="RefSeq" id="XP_004498894.1">
    <property type="nucleotide sequence ID" value="XM_004498837.3"/>
</dbReference>
<dbReference type="InterPro" id="IPR032675">
    <property type="entry name" value="LRR_dom_sf"/>
</dbReference>
<proteinExistence type="predicted"/>
<dbReference type="Pfam" id="PF23598">
    <property type="entry name" value="LRR_14"/>
    <property type="match status" value="1"/>
</dbReference>
<evidence type="ECO:0000256" key="2">
    <source>
        <dbReference type="ARBA" id="ARBA00022741"/>
    </source>
</evidence>
<dbReference type="PANTHER" id="PTHR23155:SF1052">
    <property type="entry name" value="DISEASE RESISTANCE PROTEIN RPM1"/>
    <property type="match status" value="1"/>
</dbReference>
<evidence type="ECO:0000259" key="5">
    <source>
        <dbReference type="Pfam" id="PF18052"/>
    </source>
</evidence>
<accession>A0A1S2Y3S5</accession>
<keyword evidence="3" id="KW-0611">Plant defense</keyword>
<dbReference type="PANTHER" id="PTHR23155">
    <property type="entry name" value="DISEASE RESISTANCE PROTEIN RP"/>
    <property type="match status" value="1"/>
</dbReference>
<dbReference type="PRINTS" id="PR00364">
    <property type="entry name" value="DISEASERSIST"/>
</dbReference>
<dbReference type="InterPro" id="IPR036388">
    <property type="entry name" value="WH-like_DNA-bd_sf"/>
</dbReference>
<dbReference type="RefSeq" id="XP_073223851.1">
    <property type="nucleotide sequence ID" value="XM_073367750.1"/>
</dbReference>
<dbReference type="SUPFAM" id="SSF52058">
    <property type="entry name" value="L domain-like"/>
    <property type="match status" value="1"/>
</dbReference>
<dbReference type="OrthoDB" id="598235at2759"/>
<sequence length="949" mass="109595">MAETAVWFVLRQVYQLLKEEQTLLKDVSRDLEHIKNELEFIRAFLKDADQRATSDTELEIKAWVKQLRELSFRIEDVVDQYIMDVSQHHHHHHHHHGGYIAKLQNLAGLIKLKTIKPRHRVACEIQDIKLSFHEIKERSKRYNLLSSLGPQGSITKDVVAKSRDPDRLASLFIEEDELVGFEKPRDEIVGWLVDGEVIDRSVISVVGMGGLGKTTLAKNVFDNPQVKGHFDCRAFLVVSQSYNVEALLRNMMMQFSEETKEPLPRGTNTMDKMQLITLARSYLQSKRYVICFDDVWTINFWDEIQLATPDNKKGSRIMITTRNLDVSNYCRKDSCVQMHKLQSLPPNKAWELFCNKAFRFDFYGNCPPELKDISEEIVQKCEGLPLAIVAVGGLLSTKDKTVSEWKKLCQNLSLELDRNPHLANLPRILGLSYEDLPHHLKSCMLYFGIYPEDYSIRSSRLIRQWIAEGFVKHEVGKSLEEVGEEYLIELIHRSLVHVSRVHYDGKATSCRIHDLLREMIMRKMKDLSFCHVVREDNQEHISDVIVTIRRLAVETSSSNVLRSIEHFPIRSLYIFNAFINFPDYFGSKIFAKSKLLKVLDLEGAWLNYVPDEIGNLFHLKYLSLRYTNVKNLPKSIGKLQNLETLDLKETLVCELPSEINRLLKLRHLLVYCRKTYSSISGESGVKMMEGVGGMTVLQKLYHIEVNHGGLNLIAELRKLRQLRKLGLKNVKREYGNALCDSIKEMNCLESLHVSAINEHEIIDLQFISSLPQLRQLHLFGRLEKLPNWISRLDHLVRLSIRFSKLKDDPLKLLKDLPNLLRLAIVCDAYDGEMLHFQVGFKKLNNLYLVQLNNLNSILIDNGACPAIKLIEMVHIPKLKEIPTDIHLLKSLETLYFIDMPYEFNQSIDPNGGPKNWVIQHVQKVTVIVKVGSTNSFDYNYRTICHTRGT</sequence>
<feature type="domain" description="NB-ARC" evidence="4">
    <location>
        <begin position="182"/>
        <end position="359"/>
    </location>
</feature>
<dbReference type="SUPFAM" id="SSF52540">
    <property type="entry name" value="P-loop containing nucleoside triphosphate hydrolases"/>
    <property type="match status" value="1"/>
</dbReference>
<dbReference type="AlphaFoldDB" id="A0A1S2Y3S5"/>
<protein>
    <submittedName>
        <fullName evidence="9">Disease resistance protein RPM1</fullName>
    </submittedName>
</protein>
<evidence type="ECO:0000259" key="4">
    <source>
        <dbReference type="Pfam" id="PF00931"/>
    </source>
</evidence>
<keyword evidence="2" id="KW-0547">Nucleotide-binding</keyword>
<evidence type="ECO:0000256" key="3">
    <source>
        <dbReference type="ARBA" id="ARBA00022821"/>
    </source>
</evidence>
<dbReference type="Gene3D" id="3.40.50.300">
    <property type="entry name" value="P-loop containing nucleotide triphosphate hydrolases"/>
    <property type="match status" value="1"/>
</dbReference>
<dbReference type="Gene3D" id="3.80.10.10">
    <property type="entry name" value="Ribonuclease Inhibitor"/>
    <property type="match status" value="1"/>
</dbReference>
<feature type="domain" description="Disease resistance R13L4/SHOC-2-like LRR" evidence="7">
    <location>
        <begin position="569"/>
        <end position="893"/>
    </location>
</feature>
<dbReference type="Proteomes" id="UP000087171">
    <property type="component" value="Chromosome Ca4"/>
</dbReference>
<feature type="domain" description="Disease resistance N-terminal" evidence="5">
    <location>
        <begin position="6"/>
        <end position="93"/>
    </location>
</feature>
<dbReference type="Gene3D" id="1.10.8.430">
    <property type="entry name" value="Helical domain of apoptotic protease-activating factors"/>
    <property type="match status" value="1"/>
</dbReference>
<evidence type="ECO:0000313" key="9">
    <source>
        <dbReference type="RefSeq" id="XP_004498894.1"/>
    </source>
</evidence>
<dbReference type="InterPro" id="IPR041118">
    <property type="entry name" value="Rx_N"/>
</dbReference>
<dbReference type="RefSeq" id="XP_073223850.1">
    <property type="nucleotide sequence ID" value="XM_073367749.1"/>
</dbReference>
<dbReference type="Pfam" id="PF18052">
    <property type="entry name" value="Rx_N"/>
    <property type="match status" value="1"/>
</dbReference>
<dbReference type="RefSeq" id="XP_073223852.1">
    <property type="nucleotide sequence ID" value="XM_073367751.1"/>
</dbReference>
<name>A0A1S2Y3S5_CICAR</name>
<dbReference type="InterPro" id="IPR042197">
    <property type="entry name" value="Apaf_helical"/>
</dbReference>
<organism evidence="8 9">
    <name type="scientific">Cicer arietinum</name>
    <name type="common">Chickpea</name>
    <name type="synonym">Garbanzo</name>
    <dbReference type="NCBI Taxonomy" id="3827"/>
    <lineage>
        <taxon>Eukaryota</taxon>
        <taxon>Viridiplantae</taxon>
        <taxon>Streptophyta</taxon>
        <taxon>Embryophyta</taxon>
        <taxon>Tracheophyta</taxon>
        <taxon>Spermatophyta</taxon>
        <taxon>Magnoliopsida</taxon>
        <taxon>eudicotyledons</taxon>
        <taxon>Gunneridae</taxon>
        <taxon>Pentapetalae</taxon>
        <taxon>rosids</taxon>
        <taxon>fabids</taxon>
        <taxon>Fabales</taxon>
        <taxon>Fabaceae</taxon>
        <taxon>Papilionoideae</taxon>
        <taxon>50 kb inversion clade</taxon>
        <taxon>NPAAA clade</taxon>
        <taxon>Hologalegina</taxon>
        <taxon>IRL clade</taxon>
        <taxon>Cicereae</taxon>
        <taxon>Cicer</taxon>
    </lineage>
</organism>
<dbReference type="InterPro" id="IPR058922">
    <property type="entry name" value="WHD_DRP"/>
</dbReference>
<dbReference type="InterPro" id="IPR055414">
    <property type="entry name" value="LRR_R13L4/SHOC2-like"/>
</dbReference>
<gene>
    <name evidence="9" type="primary">LOC101505222</name>
</gene>